<dbReference type="AlphaFoldDB" id="A0A5B7SW77"/>
<gene>
    <name evidence="2" type="ORF">FGM00_12790</name>
</gene>
<accession>A0A5B7SW77</accession>
<protein>
    <submittedName>
        <fullName evidence="2">Uncharacterized protein</fullName>
    </submittedName>
</protein>
<dbReference type="Proteomes" id="UP000310017">
    <property type="component" value="Chromosome"/>
</dbReference>
<dbReference type="KEGG" id="asag:FGM00_12790"/>
<keyword evidence="1" id="KW-0812">Transmembrane</keyword>
<keyword evidence="1" id="KW-1133">Transmembrane helix</keyword>
<organism evidence="2 3">
    <name type="scientific">Aggregatimonas sangjinii</name>
    <dbReference type="NCBI Taxonomy" id="2583587"/>
    <lineage>
        <taxon>Bacteria</taxon>
        <taxon>Pseudomonadati</taxon>
        <taxon>Bacteroidota</taxon>
        <taxon>Flavobacteriia</taxon>
        <taxon>Flavobacteriales</taxon>
        <taxon>Flavobacteriaceae</taxon>
        <taxon>Aggregatimonas</taxon>
    </lineage>
</organism>
<keyword evidence="1" id="KW-0472">Membrane</keyword>
<dbReference type="RefSeq" id="WP_138853287.1">
    <property type="nucleotide sequence ID" value="NZ_CP040710.1"/>
</dbReference>
<dbReference type="EMBL" id="CP040710">
    <property type="protein sequence ID" value="QCX00944.1"/>
    <property type="molecule type" value="Genomic_DNA"/>
</dbReference>
<name>A0A5B7SW77_9FLAO</name>
<dbReference type="OrthoDB" id="1432934at2"/>
<evidence type="ECO:0000256" key="1">
    <source>
        <dbReference type="SAM" id="Phobius"/>
    </source>
</evidence>
<feature type="transmembrane region" description="Helical" evidence="1">
    <location>
        <begin position="117"/>
        <end position="138"/>
    </location>
</feature>
<feature type="transmembrane region" description="Helical" evidence="1">
    <location>
        <begin position="72"/>
        <end position="92"/>
    </location>
</feature>
<feature type="transmembrane region" description="Helical" evidence="1">
    <location>
        <begin position="42"/>
        <end position="60"/>
    </location>
</feature>
<evidence type="ECO:0000313" key="2">
    <source>
        <dbReference type="EMBL" id="QCX00944.1"/>
    </source>
</evidence>
<proteinExistence type="predicted"/>
<evidence type="ECO:0000313" key="3">
    <source>
        <dbReference type="Proteomes" id="UP000310017"/>
    </source>
</evidence>
<keyword evidence="3" id="KW-1185">Reference proteome</keyword>
<sequence>MMEWLKRVRAPKFYRYWFYQQYMFTKALGEDDPKDASMTTSALTMLFHFSLILYATTILINRDINDIIFDNIGLIKIILCGSVFLGISYLFFSIDDKCEKIINEFANESTTQKKWRLLYVPFYLFMSTLGVLGVLIWITK</sequence>
<reference evidence="2 3" key="1">
    <citation type="submission" date="2019-05" db="EMBL/GenBank/DDBJ databases">
        <title>Genome sequencing of F202Z8.</title>
        <authorList>
            <person name="Kwon Y.M."/>
        </authorList>
    </citation>
    <scope>NUCLEOTIDE SEQUENCE [LARGE SCALE GENOMIC DNA]</scope>
    <source>
        <strain evidence="2 3">F202Z8</strain>
    </source>
</reference>